<accession>X0YBL1</accession>
<dbReference type="InterPro" id="IPR006199">
    <property type="entry name" value="LexA_DNA-bd_dom"/>
</dbReference>
<dbReference type="Gene3D" id="1.10.10.10">
    <property type="entry name" value="Winged helix-like DNA-binding domain superfamily/Winged helix DNA-binding domain"/>
    <property type="match status" value="1"/>
</dbReference>
<dbReference type="Pfam" id="PF01726">
    <property type="entry name" value="LexA_DNA_bind"/>
    <property type="match status" value="1"/>
</dbReference>
<protein>
    <recommendedName>
        <fullName evidence="1">LexA repressor DNA-binding domain-containing protein</fullName>
    </recommendedName>
</protein>
<dbReference type="SUPFAM" id="SSF46785">
    <property type="entry name" value="Winged helix' DNA-binding domain"/>
    <property type="match status" value="1"/>
</dbReference>
<dbReference type="EMBL" id="BARS01052416">
    <property type="protein sequence ID" value="GAG53224.1"/>
    <property type="molecule type" value="Genomic_DNA"/>
</dbReference>
<gene>
    <name evidence="2" type="ORF">S01H1_77932</name>
</gene>
<evidence type="ECO:0000313" key="2">
    <source>
        <dbReference type="EMBL" id="GAG53224.1"/>
    </source>
</evidence>
<dbReference type="InterPro" id="IPR036390">
    <property type="entry name" value="WH_DNA-bd_sf"/>
</dbReference>
<sequence length="57" mass="6255">ENKQPPSRGDIGRHFVMWPNGVQDHLKAMQKKGALTITKGAVRGIVLTKGYRVGALK</sequence>
<comment type="caution">
    <text evidence="2">The sequence shown here is derived from an EMBL/GenBank/DDBJ whole genome shotgun (WGS) entry which is preliminary data.</text>
</comment>
<dbReference type="AlphaFoldDB" id="X0YBL1"/>
<feature type="non-terminal residue" evidence="2">
    <location>
        <position position="1"/>
    </location>
</feature>
<organism evidence="2">
    <name type="scientific">marine sediment metagenome</name>
    <dbReference type="NCBI Taxonomy" id="412755"/>
    <lineage>
        <taxon>unclassified sequences</taxon>
        <taxon>metagenomes</taxon>
        <taxon>ecological metagenomes</taxon>
    </lineage>
</organism>
<dbReference type="GO" id="GO:0006508">
    <property type="term" value="P:proteolysis"/>
    <property type="evidence" value="ECO:0007669"/>
    <property type="project" value="InterPro"/>
</dbReference>
<reference evidence="2" key="1">
    <citation type="journal article" date="2014" name="Front. Microbiol.">
        <title>High frequency of phylogenetically diverse reductive dehalogenase-homologous genes in deep subseafloor sedimentary metagenomes.</title>
        <authorList>
            <person name="Kawai M."/>
            <person name="Futagami T."/>
            <person name="Toyoda A."/>
            <person name="Takaki Y."/>
            <person name="Nishi S."/>
            <person name="Hori S."/>
            <person name="Arai W."/>
            <person name="Tsubouchi T."/>
            <person name="Morono Y."/>
            <person name="Uchiyama I."/>
            <person name="Ito T."/>
            <person name="Fujiyama A."/>
            <person name="Inagaki F."/>
            <person name="Takami H."/>
        </authorList>
    </citation>
    <scope>NUCLEOTIDE SEQUENCE</scope>
    <source>
        <strain evidence="2">Expedition CK06-06</strain>
    </source>
</reference>
<evidence type="ECO:0000259" key="1">
    <source>
        <dbReference type="Pfam" id="PF01726"/>
    </source>
</evidence>
<dbReference type="InterPro" id="IPR036388">
    <property type="entry name" value="WH-like_DNA-bd_sf"/>
</dbReference>
<name>X0YBL1_9ZZZZ</name>
<proteinExistence type="predicted"/>
<feature type="domain" description="LexA repressor DNA-binding" evidence="1">
    <location>
        <begin position="2"/>
        <end position="44"/>
    </location>
</feature>
<dbReference type="GO" id="GO:0004252">
    <property type="term" value="F:serine-type endopeptidase activity"/>
    <property type="evidence" value="ECO:0007669"/>
    <property type="project" value="InterPro"/>
</dbReference>